<dbReference type="GO" id="GO:0006355">
    <property type="term" value="P:regulation of DNA-templated transcription"/>
    <property type="evidence" value="ECO:0007669"/>
    <property type="project" value="UniProtKB-ARBA"/>
</dbReference>
<sequence>MAFDRIDRAILNQLQADGRITNAQLAERINLSPSACLRRVHALQERGVIERYTALVNQEAAGKPSNVFVEISLNRQSEEALEAFERQAAESPDIQECHLMAGDFDYLVRVAVADAKDYERIHKSQLSRLPHVAHIKTSFALRTICKKTAFEF</sequence>
<dbReference type="CDD" id="cd00090">
    <property type="entry name" value="HTH_ARSR"/>
    <property type="match status" value="1"/>
</dbReference>
<dbReference type="PANTHER" id="PTHR30154:SF34">
    <property type="entry name" value="TRANSCRIPTIONAL REGULATOR AZLB"/>
    <property type="match status" value="1"/>
</dbReference>
<dbReference type="Pfam" id="PF13412">
    <property type="entry name" value="HTH_24"/>
    <property type="match status" value="1"/>
</dbReference>
<dbReference type="InterPro" id="IPR036388">
    <property type="entry name" value="WH-like_DNA-bd_sf"/>
</dbReference>
<name>A0A9E4N146_9GAMM</name>
<evidence type="ECO:0000256" key="1">
    <source>
        <dbReference type="ARBA" id="ARBA00023015"/>
    </source>
</evidence>
<dbReference type="InterPro" id="IPR019885">
    <property type="entry name" value="Tscrpt_reg_HTH_AsnC-type_CS"/>
</dbReference>
<proteinExistence type="predicted"/>
<dbReference type="Gene3D" id="1.10.10.10">
    <property type="entry name" value="Winged helix-like DNA-binding domain superfamily/Winged helix DNA-binding domain"/>
    <property type="match status" value="1"/>
</dbReference>
<keyword evidence="1" id="KW-0805">Transcription regulation</keyword>
<dbReference type="InterPro" id="IPR000485">
    <property type="entry name" value="AsnC-type_HTH_dom"/>
</dbReference>
<dbReference type="PRINTS" id="PR00033">
    <property type="entry name" value="HTHASNC"/>
</dbReference>
<keyword evidence="3" id="KW-0804">Transcription</keyword>
<dbReference type="PROSITE" id="PS50956">
    <property type="entry name" value="HTH_ASNC_2"/>
    <property type="match status" value="1"/>
</dbReference>
<dbReference type="Gene3D" id="3.30.70.920">
    <property type="match status" value="1"/>
</dbReference>
<dbReference type="PANTHER" id="PTHR30154">
    <property type="entry name" value="LEUCINE-RESPONSIVE REGULATORY PROTEIN"/>
    <property type="match status" value="1"/>
</dbReference>
<dbReference type="InterPro" id="IPR036390">
    <property type="entry name" value="WH_DNA-bd_sf"/>
</dbReference>
<dbReference type="GO" id="GO:0043565">
    <property type="term" value="F:sequence-specific DNA binding"/>
    <property type="evidence" value="ECO:0007669"/>
    <property type="project" value="InterPro"/>
</dbReference>
<evidence type="ECO:0000313" key="5">
    <source>
        <dbReference type="EMBL" id="MCG7939440.1"/>
    </source>
</evidence>
<dbReference type="GO" id="GO:0005829">
    <property type="term" value="C:cytosol"/>
    <property type="evidence" value="ECO:0007669"/>
    <property type="project" value="TreeGrafter"/>
</dbReference>
<dbReference type="EMBL" id="JAEPDI010000005">
    <property type="protein sequence ID" value="MCG7939440.1"/>
    <property type="molecule type" value="Genomic_DNA"/>
</dbReference>
<accession>A0A9E4N146</accession>
<dbReference type="PROSITE" id="PS00519">
    <property type="entry name" value="HTH_ASNC_1"/>
    <property type="match status" value="1"/>
</dbReference>
<protein>
    <submittedName>
        <fullName evidence="5">Lrp/AsnC family transcriptional regulator</fullName>
    </submittedName>
</protein>
<evidence type="ECO:0000256" key="2">
    <source>
        <dbReference type="ARBA" id="ARBA00023125"/>
    </source>
</evidence>
<dbReference type="SMART" id="SM00344">
    <property type="entry name" value="HTH_ASNC"/>
    <property type="match status" value="1"/>
</dbReference>
<dbReference type="InterPro" id="IPR011008">
    <property type="entry name" value="Dimeric_a/b-barrel"/>
</dbReference>
<dbReference type="SUPFAM" id="SSF46785">
    <property type="entry name" value="Winged helix' DNA-binding domain"/>
    <property type="match status" value="1"/>
</dbReference>
<dbReference type="Proteomes" id="UP000886687">
    <property type="component" value="Unassembled WGS sequence"/>
</dbReference>
<dbReference type="InterPro" id="IPR019887">
    <property type="entry name" value="Tscrpt_reg_AsnC/Lrp_C"/>
</dbReference>
<dbReference type="FunFam" id="1.10.10.10:FF:000186">
    <property type="entry name" value="AsnC family transcriptional regulator"/>
    <property type="match status" value="1"/>
</dbReference>
<dbReference type="GO" id="GO:0043200">
    <property type="term" value="P:response to amino acid"/>
    <property type="evidence" value="ECO:0007669"/>
    <property type="project" value="TreeGrafter"/>
</dbReference>
<comment type="caution">
    <text evidence="5">The sequence shown here is derived from an EMBL/GenBank/DDBJ whole genome shotgun (WGS) entry which is preliminary data.</text>
</comment>
<dbReference type="AlphaFoldDB" id="A0A9E4N146"/>
<dbReference type="InterPro" id="IPR019888">
    <property type="entry name" value="Tscrpt_reg_AsnC-like"/>
</dbReference>
<reference evidence="5" key="1">
    <citation type="journal article" date="2021" name="Proc. Natl. Acad. Sci. U.S.A.">
        <title>Global biogeography of chemosynthetic symbionts reveals both localized and globally distributed symbiont groups. .</title>
        <authorList>
            <person name="Osvatic J.T."/>
            <person name="Wilkins L.G.E."/>
            <person name="Leibrecht L."/>
            <person name="Leray M."/>
            <person name="Zauner S."/>
            <person name="Polzin J."/>
            <person name="Camacho Y."/>
            <person name="Gros O."/>
            <person name="van Gils J.A."/>
            <person name="Eisen J.A."/>
            <person name="Petersen J.M."/>
            <person name="Yuen B."/>
        </authorList>
    </citation>
    <scope>NUCLEOTIDE SEQUENCE</scope>
    <source>
        <strain evidence="5">MAGL173</strain>
    </source>
</reference>
<evidence type="ECO:0000313" key="6">
    <source>
        <dbReference type="Proteomes" id="UP000886687"/>
    </source>
</evidence>
<evidence type="ECO:0000259" key="4">
    <source>
        <dbReference type="PROSITE" id="PS50956"/>
    </source>
</evidence>
<dbReference type="Pfam" id="PF01037">
    <property type="entry name" value="AsnC_trans_reg"/>
    <property type="match status" value="1"/>
</dbReference>
<dbReference type="SUPFAM" id="SSF54909">
    <property type="entry name" value="Dimeric alpha+beta barrel"/>
    <property type="match status" value="1"/>
</dbReference>
<gene>
    <name evidence="5" type="ORF">JAZ04_11380</name>
</gene>
<organism evidence="5 6">
    <name type="scientific">Candidatus Thiodiazotropha lotti</name>
    <dbReference type="NCBI Taxonomy" id="2792787"/>
    <lineage>
        <taxon>Bacteria</taxon>
        <taxon>Pseudomonadati</taxon>
        <taxon>Pseudomonadota</taxon>
        <taxon>Gammaproteobacteria</taxon>
        <taxon>Chromatiales</taxon>
        <taxon>Sedimenticolaceae</taxon>
        <taxon>Candidatus Thiodiazotropha</taxon>
    </lineage>
</organism>
<keyword evidence="2" id="KW-0238">DNA-binding</keyword>
<dbReference type="InterPro" id="IPR011991">
    <property type="entry name" value="ArsR-like_HTH"/>
</dbReference>
<evidence type="ECO:0000256" key="3">
    <source>
        <dbReference type="ARBA" id="ARBA00023163"/>
    </source>
</evidence>
<feature type="domain" description="HTH asnC-type" evidence="4">
    <location>
        <begin position="3"/>
        <end position="64"/>
    </location>
</feature>